<dbReference type="GO" id="GO:0005737">
    <property type="term" value="C:cytoplasm"/>
    <property type="evidence" value="ECO:0007669"/>
    <property type="project" value="TreeGrafter"/>
</dbReference>
<sequence length="355" mass="38708">MGSNILITGAAGYIGGSIVAHFLATTNNVVKKANIIAAVRTEEQATALSKLGIIVLVLDLTDESAVLESVLRHNVGIVIHTASGLNTEIALHLVTALAKRKEVSKQETYIIHTSGESAFSASTGWPQGETQDTSLFEKEKELADSYPVRKTDVAVIERAKATGVTSFVVIPPMVYGKGSGQWNQLSVLLPVYIQGCFSSKSVRKFPNNITVSAVHISDMTALYEKMVEKILLKEPIPDGEKGYYSAKAHEVQWWELLTRLAVRLEARGLAADSTVRLWSDDKAAAKVLGVPEQFVSILWKSTSSMVPVNKRYLGWEPVWNKERLLANIDEEIDAVLELGEAKSSLISSLFEVAKG</sequence>
<dbReference type="InterPro" id="IPR051783">
    <property type="entry name" value="NAD(P)-dependent_oxidoreduct"/>
</dbReference>
<dbReference type="InterPro" id="IPR036291">
    <property type="entry name" value="NAD(P)-bd_dom_sf"/>
</dbReference>
<comment type="caution">
    <text evidence="2">The sequence shown here is derived from an EMBL/GenBank/DDBJ whole genome shotgun (WGS) entry which is preliminary data.</text>
</comment>
<accession>A0AAJ0B4D9</accession>
<evidence type="ECO:0000313" key="3">
    <source>
        <dbReference type="Proteomes" id="UP001239445"/>
    </source>
</evidence>
<dbReference type="PANTHER" id="PTHR48079:SF6">
    <property type="entry name" value="NAD(P)-BINDING DOMAIN-CONTAINING PROTEIN-RELATED"/>
    <property type="match status" value="1"/>
</dbReference>
<reference evidence="2" key="1">
    <citation type="submission" date="2023-06" db="EMBL/GenBank/DDBJ databases">
        <title>Genome-scale phylogeny and comparative genomics of the fungal order Sordariales.</title>
        <authorList>
            <consortium name="Lawrence Berkeley National Laboratory"/>
            <person name="Hensen N."/>
            <person name="Bonometti L."/>
            <person name="Westerberg I."/>
            <person name="Brannstrom I.O."/>
            <person name="Guillou S."/>
            <person name="Cros-Aarteil S."/>
            <person name="Calhoun S."/>
            <person name="Haridas S."/>
            <person name="Kuo A."/>
            <person name="Mondo S."/>
            <person name="Pangilinan J."/>
            <person name="Riley R."/>
            <person name="Labutti K."/>
            <person name="Andreopoulos B."/>
            <person name="Lipzen A."/>
            <person name="Chen C."/>
            <person name="Yanf M."/>
            <person name="Daum C."/>
            <person name="Ng V."/>
            <person name="Clum A."/>
            <person name="Steindorff A."/>
            <person name="Ohm R."/>
            <person name="Martin F."/>
            <person name="Silar P."/>
            <person name="Natvig D."/>
            <person name="Lalanne C."/>
            <person name="Gautier V."/>
            <person name="Ament-Velasquez S.L."/>
            <person name="Kruys A."/>
            <person name="Hutchinson M.I."/>
            <person name="Powell A.J."/>
            <person name="Barry K."/>
            <person name="Miller A.N."/>
            <person name="Grigoriev I.V."/>
            <person name="Debuchy R."/>
            <person name="Gladieux P."/>
            <person name="Thoren M.H."/>
            <person name="Johannesson H."/>
        </authorList>
    </citation>
    <scope>NUCLEOTIDE SEQUENCE</scope>
    <source>
        <strain evidence="2">PSN4</strain>
    </source>
</reference>
<dbReference type="EMBL" id="MU839842">
    <property type="protein sequence ID" value="KAK1751479.1"/>
    <property type="molecule type" value="Genomic_DNA"/>
</dbReference>
<dbReference type="GO" id="GO:0004029">
    <property type="term" value="F:aldehyde dehydrogenase (NAD+) activity"/>
    <property type="evidence" value="ECO:0007669"/>
    <property type="project" value="TreeGrafter"/>
</dbReference>
<dbReference type="PANTHER" id="PTHR48079">
    <property type="entry name" value="PROTEIN YEEZ"/>
    <property type="match status" value="1"/>
</dbReference>
<evidence type="ECO:0000313" key="2">
    <source>
        <dbReference type="EMBL" id="KAK1751479.1"/>
    </source>
</evidence>
<dbReference type="InterPro" id="IPR001509">
    <property type="entry name" value="Epimerase_deHydtase"/>
</dbReference>
<proteinExistence type="predicted"/>
<organism evidence="2 3">
    <name type="scientific">Echria macrotheca</name>
    <dbReference type="NCBI Taxonomy" id="438768"/>
    <lineage>
        <taxon>Eukaryota</taxon>
        <taxon>Fungi</taxon>
        <taxon>Dikarya</taxon>
        <taxon>Ascomycota</taxon>
        <taxon>Pezizomycotina</taxon>
        <taxon>Sordariomycetes</taxon>
        <taxon>Sordariomycetidae</taxon>
        <taxon>Sordariales</taxon>
        <taxon>Schizotheciaceae</taxon>
        <taxon>Echria</taxon>
    </lineage>
</organism>
<feature type="domain" description="NAD-dependent epimerase/dehydratase" evidence="1">
    <location>
        <begin position="5"/>
        <end position="229"/>
    </location>
</feature>
<name>A0AAJ0B4D9_9PEZI</name>
<evidence type="ECO:0000259" key="1">
    <source>
        <dbReference type="Pfam" id="PF01370"/>
    </source>
</evidence>
<dbReference type="Proteomes" id="UP001239445">
    <property type="component" value="Unassembled WGS sequence"/>
</dbReference>
<dbReference type="AlphaFoldDB" id="A0AAJ0B4D9"/>
<protein>
    <recommendedName>
        <fullName evidence="1">NAD-dependent epimerase/dehydratase domain-containing protein</fullName>
    </recommendedName>
</protein>
<dbReference type="SUPFAM" id="SSF51735">
    <property type="entry name" value="NAD(P)-binding Rossmann-fold domains"/>
    <property type="match status" value="1"/>
</dbReference>
<dbReference type="Pfam" id="PF01370">
    <property type="entry name" value="Epimerase"/>
    <property type="match status" value="1"/>
</dbReference>
<keyword evidence="3" id="KW-1185">Reference proteome</keyword>
<gene>
    <name evidence="2" type="ORF">QBC47DRAFT_391890</name>
</gene>
<dbReference type="Gene3D" id="3.40.50.720">
    <property type="entry name" value="NAD(P)-binding Rossmann-like Domain"/>
    <property type="match status" value="1"/>
</dbReference>